<accession>A0A225VJ02</accession>
<dbReference type="AlphaFoldDB" id="A0A225VJ02"/>
<reference evidence="2" key="1">
    <citation type="submission" date="2017-03" db="EMBL/GenBank/DDBJ databases">
        <title>Phytopthora megakarya and P. palmivora, two closely related causual agents of cacao black pod achieved similar genome size and gene model numbers by different mechanisms.</title>
        <authorList>
            <person name="Ali S."/>
            <person name="Shao J."/>
            <person name="Larry D.J."/>
            <person name="Kronmiller B."/>
            <person name="Shen D."/>
            <person name="Strem M.D."/>
            <person name="Melnick R.L."/>
            <person name="Guiltinan M.J."/>
            <person name="Tyler B.M."/>
            <person name="Meinhardt L.W."/>
            <person name="Bailey B.A."/>
        </authorList>
    </citation>
    <scope>NUCLEOTIDE SEQUENCE [LARGE SCALE GENOMIC DNA]</scope>
    <source>
        <strain evidence="2">zdho120</strain>
    </source>
</reference>
<evidence type="ECO:0000313" key="2">
    <source>
        <dbReference type="Proteomes" id="UP000198211"/>
    </source>
</evidence>
<sequence>MSYATTEQVNITVASDADWATDQVDRKSISGRMVFLFGCSVAWASKKQSIVNKSSTAAEYVAADDAIKDAHLVQLLVEQVLQKNVPLVLAIDSQPVMAGLKRKGLS</sequence>
<keyword evidence="2" id="KW-1185">Reference proteome</keyword>
<evidence type="ECO:0000313" key="1">
    <source>
        <dbReference type="EMBL" id="OWZ05335.1"/>
    </source>
</evidence>
<gene>
    <name evidence="1" type="ORF">PHMEG_00022594</name>
</gene>
<dbReference type="Proteomes" id="UP000198211">
    <property type="component" value="Unassembled WGS sequence"/>
</dbReference>
<dbReference type="CDD" id="cd09272">
    <property type="entry name" value="RNase_HI_RT_Ty1"/>
    <property type="match status" value="1"/>
</dbReference>
<proteinExistence type="predicted"/>
<dbReference type="OrthoDB" id="127986at2759"/>
<name>A0A225VJ02_9STRA</name>
<comment type="caution">
    <text evidence="1">The sequence shown here is derived from an EMBL/GenBank/DDBJ whole genome shotgun (WGS) entry which is preliminary data.</text>
</comment>
<dbReference type="PANTHER" id="PTHR11439:SF483">
    <property type="entry name" value="PEPTIDE SYNTHASE GLIP-LIKE, PUTATIVE (AFU_ORTHOLOGUE AFUA_3G12920)-RELATED"/>
    <property type="match status" value="1"/>
</dbReference>
<dbReference type="PANTHER" id="PTHR11439">
    <property type="entry name" value="GAG-POL-RELATED RETROTRANSPOSON"/>
    <property type="match status" value="1"/>
</dbReference>
<protein>
    <submittedName>
        <fullName evidence="1">Uncharacterized protein</fullName>
    </submittedName>
</protein>
<dbReference type="EMBL" id="NBNE01004485">
    <property type="protein sequence ID" value="OWZ05335.1"/>
    <property type="molecule type" value="Genomic_DNA"/>
</dbReference>
<organism evidence="1 2">
    <name type="scientific">Phytophthora megakarya</name>
    <dbReference type="NCBI Taxonomy" id="4795"/>
    <lineage>
        <taxon>Eukaryota</taxon>
        <taxon>Sar</taxon>
        <taxon>Stramenopiles</taxon>
        <taxon>Oomycota</taxon>
        <taxon>Peronosporomycetes</taxon>
        <taxon>Peronosporales</taxon>
        <taxon>Peronosporaceae</taxon>
        <taxon>Phytophthora</taxon>
    </lineage>
</organism>